<feature type="transmembrane region" description="Helical" evidence="1">
    <location>
        <begin position="738"/>
        <end position="757"/>
    </location>
</feature>
<feature type="transmembrane region" description="Helical" evidence="1">
    <location>
        <begin position="851"/>
        <end position="872"/>
    </location>
</feature>
<organism evidence="2 3">
    <name type="scientific">Marisediminitalea aggregata</name>
    <dbReference type="NCBI Taxonomy" id="634436"/>
    <lineage>
        <taxon>Bacteria</taxon>
        <taxon>Pseudomonadati</taxon>
        <taxon>Pseudomonadota</taxon>
        <taxon>Gammaproteobacteria</taxon>
        <taxon>Alteromonadales</taxon>
        <taxon>Alteromonadaceae</taxon>
        <taxon>Marisediminitalea</taxon>
    </lineage>
</organism>
<feature type="transmembrane region" description="Helical" evidence="1">
    <location>
        <begin position="12"/>
        <end position="31"/>
    </location>
</feature>
<feature type="transmembrane region" description="Helical" evidence="1">
    <location>
        <begin position="1419"/>
        <end position="1437"/>
    </location>
</feature>
<sequence>MTPLKRNLSRLMFISLVIALGVTISGFIYYFKMSSNEDTLNTLLFRELNQVEGSLLQSLEKVQATLNYLLPENHSEDKAADPQKAAIDLDKLQKNIEDAVKKLQNSPDLVDIEQTGKVSQGPLWNSTLKEFKRFSFSISEYNEAQFTGRFTTFDSTISVKLKSSIHHALKKTMARFQTVLLVDQQGTAWSVVNNSEQFSNESERIIRKVEHFLQRSVPAENQSGDQSEDNAESVLVTGTSFVDTRLSTGSVRIYVHPVLSTGLNEGSSAYYLLGIIDKKTINESKLQLPPKLLMWLILGLLMLIATVPLLKLRFVSSTYAIQKTDKSQIVIGTLFAAGILSIALVQQLFFSYYDTFKQEQLTHLHQNIRNDFKQELETMFQSLGNLSFNECELYKDTEPYKQKICGAQLSGDKIVSQSGIEYLSLFESIAAVNEKGKVDTELLSFHSSRQLAFRKELDLSKREYFKAGIAGKFWIHQWSTKLPNKQSKTFIQRFYLQRLFNIEDGRRNTLISMPFGVINGLIKNTKSAPNISELLSWVGKMLAKLKTFQESEKITITGTRFSSLVDRIPPKNFSFAVINQNGDVLFHSDDSLSLNENFFTESNRNPELLIAAEHGLSANPTPITLNYKGVKHQALVGPLIPVENEDHAAKSLPWQLVVFFNPEELQNNNMILVFLAVFLFMLVMVPVFLWLRFVTHQRFWQQLVYFDKQRREQYPAFALLLFAASFCIQYQMGVIEPLGSRLLLWAALAFGVAVFFVRQFKLDFSQYFVSKQPLVGFGFMLVGFLVVCGISWSSQSWEHNTPLNWLFCLIGIGLLAVAYFVCTKKAMPKNLKPCLQYASEKREARRYTTGYVWFLSGLIYFAAAVPASLIAYSTHDYLLEQQAHFEEQHAKQTLQARDESFNKYKAYLNGGPCLEEDVFPCNLRVERPLETVLQSFFPGSVTNSENNTATFSGLQWVELPPSPDDKEAEVEHEAHKGDVLIAGILSAIPSETAFVSHLTYSAKQVVDTHHPEMHGEQKLHYNADHLMLRAIVDGGWGIMLFISLFTPLTIYFWTRKLLVQRLMGEHIYDQYRVRSDCEAQDNMQSGFQVFKACPDDAKHSHLMLNATRMQAQAYLQEHDDEKGLRVHPNIHFYGNAVHRLTPSLEKVAEQFLFLTELSQQIKTTLSDGEYYLVAISGIEQVSLNAELRKDALDLLYELHVNPAVILVIVAETAPLYRILNPGCYSEQQDITPPDTDEKSAWTKLFSEFSKHYVWCPVKKSMLDNPFDIGNLIAYECNAWQEIQHLDADFLRYTEETRCANDGVSPCSAPEPRRPYELNNYWQPEQVIEYMLVYATPLYRRKWEECTRQEKLILWKVANGASINPSNAMVIEHLVRRGFLYRHKGWHLVNESFRRFILVAEDEATINDWLDNAGTGTWNVLRIPIFALLLVLLVIFVYSSGSSMNSLLSVATATLGLIPLLLKNISLLKGSGAGEIE</sequence>
<gene>
    <name evidence="2" type="ORF">SAMN05216361_0259</name>
</gene>
<reference evidence="3" key="1">
    <citation type="submission" date="2016-11" db="EMBL/GenBank/DDBJ databases">
        <authorList>
            <person name="Varghese N."/>
            <person name="Submissions S."/>
        </authorList>
    </citation>
    <scope>NUCLEOTIDE SEQUENCE [LARGE SCALE GENOMIC DNA]</scope>
    <source>
        <strain evidence="3">CGMCC 1.8995</strain>
    </source>
</reference>
<keyword evidence="1" id="KW-0472">Membrane</keyword>
<feature type="transmembrane region" description="Helical" evidence="1">
    <location>
        <begin position="773"/>
        <end position="792"/>
    </location>
</feature>
<accession>A0A1M5E5A7</accession>
<dbReference type="EMBL" id="FQWD01000001">
    <property type="protein sequence ID" value="SHF74417.1"/>
    <property type="molecule type" value="Genomic_DNA"/>
</dbReference>
<feature type="transmembrane region" description="Helical" evidence="1">
    <location>
        <begin position="804"/>
        <end position="822"/>
    </location>
</feature>
<keyword evidence="1" id="KW-1133">Transmembrane helix</keyword>
<protein>
    <submittedName>
        <fullName evidence="2">Uncharacterized protein</fullName>
    </submittedName>
</protein>
<dbReference type="CDD" id="cd18774">
    <property type="entry name" value="PDC2_HK_sensor"/>
    <property type="match status" value="1"/>
</dbReference>
<dbReference type="RefSeq" id="WP_139241461.1">
    <property type="nucleotide sequence ID" value="NZ_FQWD01000001.1"/>
</dbReference>
<feature type="transmembrane region" description="Helical" evidence="1">
    <location>
        <begin position="292"/>
        <end position="310"/>
    </location>
</feature>
<feature type="transmembrane region" description="Helical" evidence="1">
    <location>
        <begin position="330"/>
        <end position="353"/>
    </location>
</feature>
<evidence type="ECO:0000256" key="1">
    <source>
        <dbReference type="SAM" id="Phobius"/>
    </source>
</evidence>
<proteinExistence type="predicted"/>
<keyword evidence="3" id="KW-1185">Reference proteome</keyword>
<feature type="transmembrane region" description="Helical" evidence="1">
    <location>
        <begin position="670"/>
        <end position="693"/>
    </location>
</feature>
<keyword evidence="1" id="KW-0812">Transmembrane</keyword>
<name>A0A1M5E5A7_9ALTE</name>
<evidence type="ECO:0000313" key="2">
    <source>
        <dbReference type="EMBL" id="SHF74417.1"/>
    </source>
</evidence>
<feature type="transmembrane region" description="Helical" evidence="1">
    <location>
        <begin position="714"/>
        <end position="732"/>
    </location>
</feature>
<dbReference type="Proteomes" id="UP000184520">
    <property type="component" value="Unassembled WGS sequence"/>
</dbReference>
<feature type="transmembrane region" description="Helical" evidence="1">
    <location>
        <begin position="1034"/>
        <end position="1053"/>
    </location>
</feature>
<dbReference type="OrthoDB" id="7481928at2"/>
<evidence type="ECO:0000313" key="3">
    <source>
        <dbReference type="Proteomes" id="UP000184520"/>
    </source>
</evidence>